<gene>
    <name evidence="2" type="ORF">DVK44_10370</name>
</gene>
<feature type="region of interest" description="Disordered" evidence="1">
    <location>
        <begin position="1"/>
        <end position="22"/>
    </location>
</feature>
<evidence type="ECO:0000256" key="1">
    <source>
        <dbReference type="SAM" id="MobiDB-lite"/>
    </source>
</evidence>
<name>A0A345I0M7_9ACTN</name>
<reference evidence="3" key="1">
    <citation type="submission" date="2018-07" db="EMBL/GenBank/DDBJ databases">
        <authorList>
            <person name="Zhao J."/>
        </authorList>
    </citation>
    <scope>NUCLEOTIDE SEQUENCE [LARGE SCALE GENOMIC DNA]</scope>
    <source>
        <strain evidence="3">GSSD-12</strain>
    </source>
</reference>
<accession>A0A345I0M7</accession>
<evidence type="ECO:0000313" key="2">
    <source>
        <dbReference type="EMBL" id="AXG82501.1"/>
    </source>
</evidence>
<dbReference type="OrthoDB" id="4350229at2"/>
<dbReference type="AlphaFoldDB" id="A0A345I0M7"/>
<sequence>MASPGYGKRSVDGRGRGSGGEFGGLPAREASIAGFIDRLPEGADISVKALAKVLDYGQCALRTALNRLQREGYLRRGREHLVGEGGARWVTRTWFSPVARDDSWWVSFISGDVPGDVPGDAVVDVPAALPEPGPRRSRAYAVLASVGLRNPAVTLSAADCAALEPLAAEWFVRGAGEEDVLRALTNGLPLPVHHPAGLVRARLSSKLPPEAPLVARESAVRPPLRVMECSKCRAPGRPEALVGGECGECRGLAVSVPRPAPLSPEGVRARVAEVRAAGALGARAGRA</sequence>
<dbReference type="KEGG" id="spad:DVK44_10370"/>
<dbReference type="EMBL" id="CP031194">
    <property type="protein sequence ID" value="AXG82501.1"/>
    <property type="molecule type" value="Genomic_DNA"/>
</dbReference>
<keyword evidence="3" id="KW-1185">Reference proteome</keyword>
<dbReference type="Proteomes" id="UP000253868">
    <property type="component" value="Chromosome"/>
</dbReference>
<proteinExistence type="predicted"/>
<organism evidence="2 3">
    <name type="scientific">Streptomyces paludis</name>
    <dbReference type="NCBI Taxonomy" id="2282738"/>
    <lineage>
        <taxon>Bacteria</taxon>
        <taxon>Bacillati</taxon>
        <taxon>Actinomycetota</taxon>
        <taxon>Actinomycetes</taxon>
        <taxon>Kitasatosporales</taxon>
        <taxon>Streptomycetaceae</taxon>
        <taxon>Streptomyces</taxon>
    </lineage>
</organism>
<evidence type="ECO:0000313" key="3">
    <source>
        <dbReference type="Proteomes" id="UP000253868"/>
    </source>
</evidence>
<protein>
    <submittedName>
        <fullName evidence="2">Uncharacterized protein</fullName>
    </submittedName>
</protein>